<name>A0A8J3Z951_9ACTN</name>
<evidence type="ECO:0008006" key="4">
    <source>
        <dbReference type="Google" id="ProtNLM"/>
    </source>
</evidence>
<gene>
    <name evidence="2" type="ORF">Vau01_049870</name>
</gene>
<sequence>MRRTHARYGLSCGLALAAVTMLGCGLLPGRSRQSSPGSAVPVPSTPAATAPAGRYTEPADPCAAVATATAQRFRMDRPTTVSLPGMDADPNTGKLVSYQNLKCSWSIDNPAKGPDGRPNYIDVTVTYSVIDRTFPTAVDVAKGIYELRKEKQAGDANRSVQRTDSPTGLGDEASYSFAVTTSSLGQSGDAVLLILSSNATVSISTSGADLLMDRSKPVGHQLYTKPLAEGQLQPTVLGIAGEVMSLLG</sequence>
<reference evidence="2" key="1">
    <citation type="submission" date="2021-01" db="EMBL/GenBank/DDBJ databases">
        <title>Whole genome shotgun sequence of Virgisporangium aurantiacum NBRC 16421.</title>
        <authorList>
            <person name="Komaki H."/>
            <person name="Tamura T."/>
        </authorList>
    </citation>
    <scope>NUCLEOTIDE SEQUENCE</scope>
    <source>
        <strain evidence="2">NBRC 16421</strain>
    </source>
</reference>
<keyword evidence="3" id="KW-1185">Reference proteome</keyword>
<dbReference type="EMBL" id="BOPG01000031">
    <property type="protein sequence ID" value="GIJ57471.1"/>
    <property type="molecule type" value="Genomic_DNA"/>
</dbReference>
<evidence type="ECO:0000256" key="1">
    <source>
        <dbReference type="SAM" id="MobiDB-lite"/>
    </source>
</evidence>
<comment type="caution">
    <text evidence="2">The sequence shown here is derived from an EMBL/GenBank/DDBJ whole genome shotgun (WGS) entry which is preliminary data.</text>
</comment>
<proteinExistence type="predicted"/>
<feature type="region of interest" description="Disordered" evidence="1">
    <location>
        <begin position="30"/>
        <end position="56"/>
    </location>
</feature>
<dbReference type="Proteomes" id="UP000612585">
    <property type="component" value="Unassembled WGS sequence"/>
</dbReference>
<feature type="compositionally biased region" description="Low complexity" evidence="1">
    <location>
        <begin position="34"/>
        <end position="53"/>
    </location>
</feature>
<dbReference type="PROSITE" id="PS51257">
    <property type="entry name" value="PROKAR_LIPOPROTEIN"/>
    <property type="match status" value="1"/>
</dbReference>
<dbReference type="AlphaFoldDB" id="A0A8J3Z951"/>
<organism evidence="2 3">
    <name type="scientific">Virgisporangium aurantiacum</name>
    <dbReference type="NCBI Taxonomy" id="175570"/>
    <lineage>
        <taxon>Bacteria</taxon>
        <taxon>Bacillati</taxon>
        <taxon>Actinomycetota</taxon>
        <taxon>Actinomycetes</taxon>
        <taxon>Micromonosporales</taxon>
        <taxon>Micromonosporaceae</taxon>
        <taxon>Virgisporangium</taxon>
    </lineage>
</organism>
<evidence type="ECO:0000313" key="3">
    <source>
        <dbReference type="Proteomes" id="UP000612585"/>
    </source>
</evidence>
<evidence type="ECO:0000313" key="2">
    <source>
        <dbReference type="EMBL" id="GIJ57471.1"/>
    </source>
</evidence>
<accession>A0A8J3Z951</accession>
<dbReference type="RefSeq" id="WP_203996824.1">
    <property type="nucleotide sequence ID" value="NZ_BOPG01000031.1"/>
</dbReference>
<protein>
    <recommendedName>
        <fullName evidence="4">Lipoprotein</fullName>
    </recommendedName>
</protein>